<dbReference type="PROSITE" id="PS51257">
    <property type="entry name" value="PROKAR_LIPOPROTEIN"/>
    <property type="match status" value="1"/>
</dbReference>
<evidence type="ECO:0000256" key="1">
    <source>
        <dbReference type="SAM" id="SignalP"/>
    </source>
</evidence>
<reference evidence="2" key="1">
    <citation type="submission" date="2023-07" db="EMBL/GenBank/DDBJ databases">
        <title>Sequencing the genomes of 1000 actinobacteria strains.</title>
        <authorList>
            <person name="Klenk H.-P."/>
        </authorList>
    </citation>
    <scope>NUCLEOTIDE SEQUENCE</scope>
    <source>
        <strain evidence="2">DSM 45977</strain>
    </source>
</reference>
<evidence type="ECO:0000313" key="2">
    <source>
        <dbReference type="EMBL" id="MDR7302609.1"/>
    </source>
</evidence>
<proteinExistence type="predicted"/>
<dbReference type="AlphaFoldDB" id="A0AAE3ZGL4"/>
<keyword evidence="2" id="KW-0238">DNA-binding</keyword>
<evidence type="ECO:0000313" key="3">
    <source>
        <dbReference type="Proteomes" id="UP001180845"/>
    </source>
</evidence>
<accession>A0AAE3ZGL4</accession>
<feature type="chain" id="PRO_5042264553" evidence="1">
    <location>
        <begin position="21"/>
        <end position="142"/>
    </location>
</feature>
<sequence length="142" mass="14959">MRARKQLVAAALALPLLTGAAACGELQEAQEGVQRAQENISQAQESLSAVQTCAKAAGAAQFTPNFDNPQQAQAEAQAKAEELGRLAQQTADQTLKQNLLDVQASLEQVASGEITAQNSAQWLQTKLERTQQVLAACADITG</sequence>
<comment type="caution">
    <text evidence="2">The sequence shown here is derived from an EMBL/GenBank/DDBJ whole genome shotgun (WGS) entry which is preliminary data.</text>
</comment>
<dbReference type="Proteomes" id="UP001180845">
    <property type="component" value="Unassembled WGS sequence"/>
</dbReference>
<name>A0AAE3ZGL4_9ACTN</name>
<dbReference type="EMBL" id="JAVDXW010000001">
    <property type="protein sequence ID" value="MDR7302609.1"/>
    <property type="molecule type" value="Genomic_DNA"/>
</dbReference>
<keyword evidence="3" id="KW-1185">Reference proteome</keyword>
<organism evidence="2 3">
    <name type="scientific">Haloactinomyces albus</name>
    <dbReference type="NCBI Taxonomy" id="1352928"/>
    <lineage>
        <taxon>Bacteria</taxon>
        <taxon>Bacillati</taxon>
        <taxon>Actinomycetota</taxon>
        <taxon>Actinomycetes</taxon>
        <taxon>Actinopolysporales</taxon>
        <taxon>Actinopolysporaceae</taxon>
        <taxon>Haloactinomyces</taxon>
    </lineage>
</organism>
<dbReference type="RefSeq" id="WP_310274277.1">
    <property type="nucleotide sequence ID" value="NZ_JAVDXW010000001.1"/>
</dbReference>
<dbReference type="GO" id="GO:0003677">
    <property type="term" value="F:DNA binding"/>
    <property type="evidence" value="ECO:0007669"/>
    <property type="project" value="UniProtKB-KW"/>
</dbReference>
<gene>
    <name evidence="2" type="ORF">JOF55_002790</name>
</gene>
<protein>
    <submittedName>
        <fullName evidence="2">DNA-binding protein YbaB</fullName>
    </submittedName>
</protein>
<keyword evidence="1" id="KW-0732">Signal</keyword>
<feature type="signal peptide" evidence="1">
    <location>
        <begin position="1"/>
        <end position="20"/>
    </location>
</feature>